<comment type="subunit">
    <text evidence="4">Component of the ribosomal small subunit (SSU) processome composed of at least 40 protein subunits and snoRNA U3.</text>
</comment>
<feature type="compositionally biased region" description="Acidic residues" evidence="11">
    <location>
        <begin position="150"/>
        <end position="182"/>
    </location>
</feature>
<dbReference type="GO" id="GO:0034511">
    <property type="term" value="F:U3 snoRNA binding"/>
    <property type="evidence" value="ECO:0007669"/>
    <property type="project" value="InterPro"/>
</dbReference>
<comment type="function">
    <text evidence="1">DEAD-box RNA helicase-like protein required for pre-18S rRNA processing, specifically at sites A0, A1, and A2.</text>
</comment>
<dbReference type="RefSeq" id="XP_016583719.1">
    <property type="nucleotide sequence ID" value="XM_016731718.1"/>
</dbReference>
<feature type="compositionally biased region" description="Acidic residues" evidence="11">
    <location>
        <begin position="192"/>
        <end position="205"/>
    </location>
</feature>
<evidence type="ECO:0000256" key="9">
    <source>
        <dbReference type="ARBA" id="ARBA00023274"/>
    </source>
</evidence>
<feature type="region of interest" description="Disordered" evidence="11">
    <location>
        <begin position="363"/>
        <end position="387"/>
    </location>
</feature>
<dbReference type="Pfam" id="PF06862">
    <property type="entry name" value="Utp25_C"/>
    <property type="match status" value="1"/>
</dbReference>
<reference evidence="14 15" key="1">
    <citation type="journal article" date="2014" name="BMC Genomics">
        <title>Comparative genomics of the major fungal agents of human and animal Sporotrichosis: Sporothrix schenckii and Sporothrix brasiliensis.</title>
        <authorList>
            <person name="Teixeira M.M."/>
            <person name="de Almeida L.G."/>
            <person name="Kubitschek-Barreira P."/>
            <person name="Alves F.L."/>
            <person name="Kioshima E.S."/>
            <person name="Abadio A.K."/>
            <person name="Fernandes L."/>
            <person name="Derengowski L.S."/>
            <person name="Ferreira K.S."/>
            <person name="Souza R.C."/>
            <person name="Ruiz J.C."/>
            <person name="de Andrade N.C."/>
            <person name="Paes H.C."/>
            <person name="Nicola A.M."/>
            <person name="Albuquerque P."/>
            <person name="Gerber A.L."/>
            <person name="Martins V.P."/>
            <person name="Peconick L.D."/>
            <person name="Neto A.V."/>
            <person name="Chaucanez C.B."/>
            <person name="Silva P.A."/>
            <person name="Cunha O.L."/>
            <person name="de Oliveira F.F."/>
            <person name="dos Santos T.C."/>
            <person name="Barros A.L."/>
            <person name="Soares M.A."/>
            <person name="de Oliveira L.M."/>
            <person name="Marini M.M."/>
            <person name="Villalobos-Duno H."/>
            <person name="Cunha M.M."/>
            <person name="de Hoog S."/>
            <person name="da Silveira J.F."/>
            <person name="Henrissat B."/>
            <person name="Nino-Vega G.A."/>
            <person name="Cisalpino P.S."/>
            <person name="Mora-Montes H.M."/>
            <person name="Almeida S.R."/>
            <person name="Stajich J.E."/>
            <person name="Lopes-Bezerra L.M."/>
            <person name="Vasconcelos A.T."/>
            <person name="Felipe M.S."/>
        </authorList>
    </citation>
    <scope>NUCLEOTIDE SEQUENCE [LARGE SCALE GENOMIC DNA]</scope>
    <source>
        <strain evidence="14 15">1099-18</strain>
    </source>
</reference>
<dbReference type="AlphaFoldDB" id="A0A0F2LU96"/>
<evidence type="ECO:0000259" key="12">
    <source>
        <dbReference type="Pfam" id="PF06862"/>
    </source>
</evidence>
<comment type="similarity">
    <text evidence="3">Belongs to the UTP25 family.</text>
</comment>
<keyword evidence="9" id="KW-0687">Ribonucleoprotein</keyword>
<evidence type="ECO:0000256" key="10">
    <source>
        <dbReference type="ARBA" id="ARBA00031846"/>
    </source>
</evidence>
<name>A0A0F2LU96_SPOSC</name>
<evidence type="ECO:0000256" key="11">
    <source>
        <dbReference type="SAM" id="MobiDB-lite"/>
    </source>
</evidence>
<organism evidence="14 15">
    <name type="scientific">Sporothrix schenckii 1099-18</name>
    <dbReference type="NCBI Taxonomy" id="1397361"/>
    <lineage>
        <taxon>Eukaryota</taxon>
        <taxon>Fungi</taxon>
        <taxon>Dikarya</taxon>
        <taxon>Ascomycota</taxon>
        <taxon>Pezizomycotina</taxon>
        <taxon>Sordariomycetes</taxon>
        <taxon>Sordariomycetidae</taxon>
        <taxon>Ophiostomatales</taxon>
        <taxon>Ophiostomataceae</taxon>
        <taxon>Sporothrix</taxon>
    </lineage>
</organism>
<evidence type="ECO:0000256" key="4">
    <source>
        <dbReference type="ARBA" id="ARBA00011192"/>
    </source>
</evidence>
<dbReference type="Gene3D" id="3.40.50.300">
    <property type="entry name" value="P-loop containing nucleotide triphosphate hydrolases"/>
    <property type="match status" value="1"/>
</dbReference>
<evidence type="ECO:0000256" key="1">
    <source>
        <dbReference type="ARBA" id="ARBA00002883"/>
    </source>
</evidence>
<reference evidence="14 15" key="2">
    <citation type="journal article" date="2015" name="Eukaryot. Cell">
        <title>Asexual propagation of a virulent clone complex in a human and feline outbreak of sporotrichosis.</title>
        <authorList>
            <person name="Teixeira Mde M."/>
            <person name="Rodrigues A.M."/>
            <person name="Tsui C.K."/>
            <person name="de Almeida L.G."/>
            <person name="Van Diepeningen A.D."/>
            <person name="van den Ende B.G."/>
            <person name="Fernandes G.F."/>
            <person name="Kano R."/>
            <person name="Hamelin R.C."/>
            <person name="Lopes-Bezerra L.M."/>
            <person name="Vasconcelos A.T."/>
            <person name="de Hoog S."/>
            <person name="de Camargo Z.P."/>
            <person name="Felipe M.S."/>
        </authorList>
    </citation>
    <scope>NUCLEOTIDE SEQUENCE [LARGE SCALE GENOMIC DNA]</scope>
    <source>
        <strain evidence="14 15">1099-18</strain>
    </source>
</reference>
<feature type="compositionally biased region" description="Gly residues" evidence="11">
    <location>
        <begin position="10"/>
        <end position="29"/>
    </location>
</feature>
<evidence type="ECO:0000256" key="5">
    <source>
        <dbReference type="ARBA" id="ARBA00015422"/>
    </source>
</evidence>
<feature type="compositionally biased region" description="Basic and acidic residues" evidence="11">
    <location>
        <begin position="206"/>
        <end position="215"/>
    </location>
</feature>
<protein>
    <recommendedName>
        <fullName evidence="5">U3 small nucleolar RNA-associated protein 25</fullName>
    </recommendedName>
    <alternativeName>
        <fullName evidence="10">U three protein 25</fullName>
    </alternativeName>
</protein>
<dbReference type="FunFam" id="3.40.50.300:FF:002356">
    <property type="entry name" value="U3 small nucleolar RNA-associated protein 25"/>
    <property type="match status" value="1"/>
</dbReference>
<evidence type="ECO:0000256" key="7">
    <source>
        <dbReference type="ARBA" id="ARBA00022552"/>
    </source>
</evidence>
<evidence type="ECO:0000313" key="15">
    <source>
        <dbReference type="Proteomes" id="UP000033710"/>
    </source>
</evidence>
<accession>A0A0F2LU96</accession>
<dbReference type="EMBL" id="AXCR01000012">
    <property type="protein sequence ID" value="KJR81043.1"/>
    <property type="molecule type" value="Genomic_DNA"/>
</dbReference>
<sequence>MGPGPKFRGRGGPRGGGARGGGARGGGMRGSDRGSRGRGRGRGRGARGRARAARFDSSRLAAQEELINKDTNTHTNVVGSADGQESEPESLSEDEVESDIEESEEESDSEKKKEAYRSLMRSFESRLAAAPAAKRRKLEHGTIAKAAGDESNDEDGVEDEEEEEEESRGDDDDGEDGDDVEGEEGKDKDVEYMDEDDEDDEDAEDRLDMDGNADHGDDDDELVDTTDPFESHYSAPDLKDVELRLEAIQADNWATSKTKTNDTRQIFTLPQTAAADSFSAPPPVKTPQQLKLKKRLADINTAAFGQVEQTVAPLLFNYYDTLFCERNPQNGDSLRKLASLHAVNHVFKTRDRVMKNNEKLAKIARRKQENGEETDDEDDTEDGACRDQGYNRPKVLILLPTRQSCARMVDAICAVCRPEQQENRKRFDDAYVDKSSTIPEDRPADFRDLFEGNDDDMFRLGLKFTRKTVKYFSQFYNSDIILASPLGLRIAMGSEDTLATSLAESKRKGKPKTDYDFLSSIELVLLDQADALLMQNWEHVEHIFSHLNLLPRDNHEYDISRLRSWYLDDRAKYYRQTVVFSAVHTPALSELFRRFCHNWAGRVRVQAAEYKGVVGRIGVRGVKQTFSRLESPSIEAEPDARFDYFTKAVVPTLIAKTRGGSGSTAAHGSSGVLVFIPSYLDFVRVRNWFATSVAVAHVTFGAISEYASVPEASRAMSHFLTGRHRVLLYSERAHHFRRNQINGVRTVILYGLPENPTFYTEVTGGFLARSQRSQKLEPGQGKVRAMFSQFDAFKLERIVGSANVGQMLRERSDTFVFEEDKAF</sequence>
<dbReference type="GO" id="GO:0032040">
    <property type="term" value="C:small-subunit processome"/>
    <property type="evidence" value="ECO:0007669"/>
    <property type="project" value="TreeGrafter"/>
</dbReference>
<evidence type="ECO:0000256" key="6">
    <source>
        <dbReference type="ARBA" id="ARBA00022517"/>
    </source>
</evidence>
<dbReference type="Pfam" id="PF22916">
    <property type="entry name" value="UTP25_NTPase-like"/>
    <property type="match status" value="1"/>
</dbReference>
<keyword evidence="7" id="KW-0698">rRNA processing</keyword>
<dbReference type="VEuPathDB" id="FungiDB:SPSK_04960"/>
<proteinExistence type="inferred from homology"/>
<keyword evidence="6" id="KW-0690">Ribosome biogenesis</keyword>
<dbReference type="GO" id="GO:0019843">
    <property type="term" value="F:rRNA binding"/>
    <property type="evidence" value="ECO:0007669"/>
    <property type="project" value="TreeGrafter"/>
</dbReference>
<feature type="region of interest" description="Disordered" evidence="11">
    <location>
        <begin position="1"/>
        <end position="235"/>
    </location>
</feature>
<dbReference type="OrthoDB" id="10264378at2759"/>
<evidence type="ECO:0000259" key="13">
    <source>
        <dbReference type="Pfam" id="PF22916"/>
    </source>
</evidence>
<comment type="subcellular location">
    <subcellularLocation>
        <location evidence="2">Nucleus</location>
        <location evidence="2">Nucleolus</location>
    </subcellularLocation>
</comment>
<dbReference type="InterPro" id="IPR010678">
    <property type="entry name" value="UTP25"/>
</dbReference>
<dbReference type="KEGG" id="ssck:SPSK_04960"/>
<evidence type="ECO:0000256" key="8">
    <source>
        <dbReference type="ARBA" id="ARBA00023242"/>
    </source>
</evidence>
<feature type="compositionally biased region" description="Acidic residues" evidence="11">
    <location>
        <begin position="84"/>
        <end position="108"/>
    </location>
</feature>
<dbReference type="GeneID" id="27666995"/>
<evidence type="ECO:0000313" key="14">
    <source>
        <dbReference type="EMBL" id="KJR81043.1"/>
    </source>
</evidence>
<feature type="compositionally biased region" description="Acidic residues" evidence="11">
    <location>
        <begin position="371"/>
        <end position="382"/>
    </location>
</feature>
<dbReference type="Proteomes" id="UP000033710">
    <property type="component" value="Unassembled WGS sequence"/>
</dbReference>
<dbReference type="PANTHER" id="PTHR12933:SF0">
    <property type="entry name" value="U3 SMALL NUCLEOLAR RNA-ASSOCIATED PROTEIN 25 HOMOLOG"/>
    <property type="match status" value="1"/>
</dbReference>
<evidence type="ECO:0000256" key="3">
    <source>
        <dbReference type="ARBA" id="ARBA00009223"/>
    </source>
</evidence>
<dbReference type="InterPro" id="IPR053939">
    <property type="entry name" value="UTP25_C"/>
</dbReference>
<dbReference type="PANTHER" id="PTHR12933">
    <property type="entry name" value="ORF PROTEIN-RELATED"/>
    <property type="match status" value="1"/>
</dbReference>
<feature type="domain" description="UTP25 NTP hydrolase-like" evidence="13">
    <location>
        <begin position="318"/>
        <end position="603"/>
    </location>
</feature>
<feature type="domain" description="UTP25 C-terminal" evidence="12">
    <location>
        <begin position="621"/>
        <end position="817"/>
    </location>
</feature>
<feature type="compositionally biased region" description="Basic residues" evidence="11">
    <location>
        <begin position="36"/>
        <end position="52"/>
    </location>
</feature>
<evidence type="ECO:0000256" key="2">
    <source>
        <dbReference type="ARBA" id="ARBA00004604"/>
    </source>
</evidence>
<dbReference type="GO" id="GO:0000462">
    <property type="term" value="P:maturation of SSU-rRNA from tricistronic rRNA transcript (SSU-rRNA, 5.8S rRNA, LSU-rRNA)"/>
    <property type="evidence" value="ECO:0007669"/>
    <property type="project" value="TreeGrafter"/>
</dbReference>
<dbReference type="InterPro" id="IPR027417">
    <property type="entry name" value="P-loop_NTPase"/>
</dbReference>
<keyword evidence="8" id="KW-0539">Nucleus</keyword>
<comment type="caution">
    <text evidence="14">The sequence shown here is derived from an EMBL/GenBank/DDBJ whole genome shotgun (WGS) entry which is preliminary data.</text>
</comment>
<dbReference type="InterPro" id="IPR053940">
    <property type="entry name" value="UTP25_NTPase-like"/>
</dbReference>
<gene>
    <name evidence="14" type="ORF">SPSK_04960</name>
</gene>